<feature type="domain" description="Secretion system C-terminal sorting" evidence="4">
    <location>
        <begin position="817"/>
        <end position="885"/>
    </location>
</feature>
<sequence>MKRLLLYGLLFFYGFINAQNVYILDSSFKNKLLAADSSNAIAKDNSGNPIRIDANQDGEIQASEALQVVELDISSSNIFHLLGIDAFSNLKALKCGHNTIQTLDLSGNTSLEFVECYDNMISSLNLAGLVNLSYLDCRLMAGQLTSLNLAGLTGLKTLKCGRNNLTSLNLSSLTNLIELDCSISDISSLNLSGLVNLKSLDCSLNLLSSLDVTPLVSLENFDYSYNNLASLNISSLTSLKKLSCNSIGLTSLDLSPFPNLVFLSCHSNLLSSLDLLNSDNLVTLECGANQLTSLNVSNLTSMTSLMCGYNDLVALDLSGLTNLEYLDCSNNAITAIGTQGLDSLVRILCGNNAITALDMSHSPHVTFLSCENNSLLATVNLKNGTSFTEIPIIGFEFQNTPSLAYVCSDEEESELLQSFFSGLGANISVSPYCTFTPGGDYNTITGIVRLDANGNGCDASDAAQPFIKMKISDGTEEEAVFLNSETNYAFYTQEGTFTVTPATENASFFSFGPTNAVVNFPDVDNTVYTQNFCITPNGTHPDVEIAIAPIVPARPGFDAVYKVVYKNNGNQTISQTSGITLLYNQNLMSFVSSTPTERSQGLGRISWDYTNLHPFEARSFNVTMNINRPTDGNPVNINDVLNFTASVTLPNGDENMADNSFALRQTVVGSYDPNDIQCLQGDIVPPSEIGDYLHYLIRFENTGTAAAQNIVIRDEINDAEYDASSIQILNTSHKMTRANVKGNLAEFILKNVSIDSGGHGNILLKIKSKQDLSAESTVSHRVGIYFDYNSPVITNDATTIFKALSVGEHEVDKSIMIYPNPVSKLLNVKADGIIRSVQLFDAQGRILMTQLLGENNTSLDLSAYANGVYYIKILTDEGAKTEKVVNKKN</sequence>
<dbReference type="NCBIfam" id="TIGR04183">
    <property type="entry name" value="Por_Secre_tail"/>
    <property type="match status" value="1"/>
</dbReference>
<dbReference type="GO" id="GO:0035591">
    <property type="term" value="F:signaling adaptor activity"/>
    <property type="evidence" value="ECO:0007669"/>
    <property type="project" value="TreeGrafter"/>
</dbReference>
<feature type="domain" description="DUF7619" evidence="5">
    <location>
        <begin position="672"/>
        <end position="799"/>
    </location>
</feature>
<evidence type="ECO:0000256" key="2">
    <source>
        <dbReference type="ARBA" id="ARBA00022729"/>
    </source>
</evidence>
<dbReference type="NCBIfam" id="TIGR01451">
    <property type="entry name" value="B_ant_repeat"/>
    <property type="match status" value="1"/>
</dbReference>
<dbReference type="Proteomes" id="UP000277579">
    <property type="component" value="Unassembled WGS sequence"/>
</dbReference>
<dbReference type="AlphaFoldDB" id="A0A495M704"/>
<keyword evidence="3" id="KW-0677">Repeat</keyword>
<evidence type="ECO:0000259" key="5">
    <source>
        <dbReference type="Pfam" id="PF24595"/>
    </source>
</evidence>
<comment type="caution">
    <text evidence="6">The sequence shown here is derived from an EMBL/GenBank/DDBJ whole genome shotgun (WGS) entry which is preliminary data.</text>
</comment>
<dbReference type="PANTHER" id="PTHR47566:SF1">
    <property type="entry name" value="PROTEIN NUD1"/>
    <property type="match status" value="1"/>
</dbReference>
<dbReference type="EMBL" id="RBLC01000003">
    <property type="protein sequence ID" value="RKS21867.1"/>
    <property type="molecule type" value="Genomic_DNA"/>
</dbReference>
<evidence type="ECO:0000259" key="4">
    <source>
        <dbReference type="Pfam" id="PF18962"/>
    </source>
</evidence>
<evidence type="ECO:0000256" key="3">
    <source>
        <dbReference type="ARBA" id="ARBA00022737"/>
    </source>
</evidence>
<evidence type="ECO:0000313" key="7">
    <source>
        <dbReference type="Proteomes" id="UP000277579"/>
    </source>
</evidence>
<dbReference type="RefSeq" id="WP_121376805.1">
    <property type="nucleotide sequence ID" value="NZ_RBLC01000003.1"/>
</dbReference>
<dbReference type="InterPro" id="IPR026444">
    <property type="entry name" value="Secre_tail"/>
</dbReference>
<gene>
    <name evidence="6" type="ORF">CLV94_2502</name>
</gene>
<dbReference type="SUPFAM" id="SSF52058">
    <property type="entry name" value="L domain-like"/>
    <property type="match status" value="1"/>
</dbReference>
<accession>A0A495M704</accession>
<dbReference type="OrthoDB" id="1110367at2"/>
<keyword evidence="1" id="KW-0433">Leucine-rich repeat</keyword>
<reference evidence="6 7" key="1">
    <citation type="submission" date="2018-10" db="EMBL/GenBank/DDBJ databases">
        <title>Genomic Encyclopedia of Archaeal and Bacterial Type Strains, Phase II (KMG-II): from individual species to whole genera.</title>
        <authorList>
            <person name="Goeker M."/>
        </authorList>
    </citation>
    <scope>NUCLEOTIDE SEQUENCE [LARGE SCALE GENOMIC DNA]</scope>
    <source>
        <strain evidence="6 7">DSM 29537</strain>
    </source>
</reference>
<dbReference type="Pfam" id="PF24595">
    <property type="entry name" value="DUF7619"/>
    <property type="match status" value="1"/>
</dbReference>
<proteinExistence type="predicted"/>
<evidence type="ECO:0000256" key="1">
    <source>
        <dbReference type="ARBA" id="ARBA00022614"/>
    </source>
</evidence>
<dbReference type="Gene3D" id="3.80.10.10">
    <property type="entry name" value="Ribonuclease Inhibitor"/>
    <property type="match status" value="2"/>
</dbReference>
<keyword evidence="7" id="KW-1185">Reference proteome</keyword>
<dbReference type="InterPro" id="IPR052574">
    <property type="entry name" value="CDIRP"/>
</dbReference>
<name>A0A495M704_9FLAO</name>
<dbReference type="InterPro" id="IPR055353">
    <property type="entry name" value="DUF7619"/>
</dbReference>
<protein>
    <submittedName>
        <fullName evidence="6">Putative repeat protein (TIGR01451 family)/predicted secreted protein (Por secretion system target)</fullName>
    </submittedName>
</protein>
<dbReference type="PANTHER" id="PTHR47566">
    <property type="match status" value="1"/>
</dbReference>
<dbReference type="InterPro" id="IPR032675">
    <property type="entry name" value="LRR_dom_sf"/>
</dbReference>
<dbReference type="InterPro" id="IPR047589">
    <property type="entry name" value="DUF11_rpt"/>
</dbReference>
<keyword evidence="2" id="KW-0732">Signal</keyword>
<organism evidence="6 7">
    <name type="scientific">Flavobacterium endophyticum</name>
    <dbReference type="NCBI Taxonomy" id="1540163"/>
    <lineage>
        <taxon>Bacteria</taxon>
        <taxon>Pseudomonadati</taxon>
        <taxon>Bacteroidota</taxon>
        <taxon>Flavobacteriia</taxon>
        <taxon>Flavobacteriales</taxon>
        <taxon>Flavobacteriaceae</taxon>
        <taxon>Flavobacterium</taxon>
    </lineage>
</organism>
<dbReference type="Pfam" id="PF18962">
    <property type="entry name" value="Por_Secre_tail"/>
    <property type="match status" value="1"/>
</dbReference>
<evidence type="ECO:0000313" key="6">
    <source>
        <dbReference type="EMBL" id="RKS21867.1"/>
    </source>
</evidence>